<reference evidence="2 3" key="1">
    <citation type="submission" date="2017-09" db="EMBL/GenBank/DDBJ databases">
        <title>Genomics of the genus Arcobacter.</title>
        <authorList>
            <person name="Perez-Cataluna A."/>
            <person name="Figueras M.J."/>
            <person name="Salas-Masso N."/>
        </authorList>
    </citation>
    <scope>NUCLEOTIDE SEQUENCE [LARGE SCALE GENOMIC DNA]</scope>
    <source>
        <strain evidence="2 3">DSM 18005</strain>
    </source>
</reference>
<protein>
    <submittedName>
        <fullName evidence="2">Uncharacterized protein</fullName>
    </submittedName>
</protein>
<dbReference type="KEGG" id="ahs:AHALO_1486"/>
<name>A0A2N1J2P1_9BACT</name>
<keyword evidence="1" id="KW-1133">Transmembrane helix</keyword>
<dbReference type="AlphaFoldDB" id="A0A2N1J2P1"/>
<feature type="transmembrane region" description="Helical" evidence="1">
    <location>
        <begin position="107"/>
        <end position="128"/>
    </location>
</feature>
<evidence type="ECO:0000313" key="2">
    <source>
        <dbReference type="EMBL" id="PKI80820.1"/>
    </source>
</evidence>
<dbReference type="OrthoDB" id="9788139at2"/>
<organism evidence="2 3">
    <name type="scientific">Malaciobacter halophilus</name>
    <dbReference type="NCBI Taxonomy" id="197482"/>
    <lineage>
        <taxon>Bacteria</taxon>
        <taxon>Pseudomonadati</taxon>
        <taxon>Campylobacterota</taxon>
        <taxon>Epsilonproteobacteria</taxon>
        <taxon>Campylobacterales</taxon>
        <taxon>Arcobacteraceae</taxon>
        <taxon>Malaciobacter</taxon>
    </lineage>
</organism>
<feature type="transmembrane region" description="Helical" evidence="1">
    <location>
        <begin position="194"/>
        <end position="211"/>
    </location>
</feature>
<comment type="caution">
    <text evidence="2">The sequence shown here is derived from an EMBL/GenBank/DDBJ whole genome shotgun (WGS) entry which is preliminary data.</text>
</comment>
<accession>A0A2N1J2P1</accession>
<keyword evidence="3" id="KW-1185">Reference proteome</keyword>
<gene>
    <name evidence="2" type="ORF">CP960_07395</name>
</gene>
<sequence>MFNEVLLSNEVIIYLVSQTILLILQIFALFWVFDILKNWDFNSTKPKQYRLEKNSYLVMLIIFFALIVKIALIPYFAYVIDNLSNIVPGAMCAAGVISANDYGVKLLALKVFIVFFNSIWIIINSEDLKEKNYPYIKTKLYFFIFIFIFVLIEYILDILYFTNISLDEIVLCCSVIFGVQGENTLPLGLDTTKLLILFYLFYLLNIMSNISRQALLSFVVNIIFLYVSYLSVVEFFGTYIYELPTHKCPFCMLQKEYYYIGYLLWSMLFLGVFYAISSFVLKFLIKKELTYTYKYSIIFNTIFVLICTLYVGVYYLKNGVFL</sequence>
<evidence type="ECO:0000313" key="3">
    <source>
        <dbReference type="Proteomes" id="UP000233248"/>
    </source>
</evidence>
<feature type="transmembrane region" description="Helical" evidence="1">
    <location>
        <begin position="218"/>
        <end position="240"/>
    </location>
</feature>
<keyword evidence="1" id="KW-0812">Transmembrane</keyword>
<feature type="transmembrane region" description="Helical" evidence="1">
    <location>
        <begin position="56"/>
        <end position="78"/>
    </location>
</feature>
<feature type="transmembrane region" description="Helical" evidence="1">
    <location>
        <begin position="297"/>
        <end position="316"/>
    </location>
</feature>
<dbReference type="Proteomes" id="UP000233248">
    <property type="component" value="Unassembled WGS sequence"/>
</dbReference>
<feature type="transmembrane region" description="Helical" evidence="1">
    <location>
        <begin position="12"/>
        <end position="36"/>
    </location>
</feature>
<dbReference type="RefSeq" id="WP_101184779.1">
    <property type="nucleotide sequence ID" value="NZ_CP031218.1"/>
</dbReference>
<feature type="transmembrane region" description="Helical" evidence="1">
    <location>
        <begin position="140"/>
        <end position="161"/>
    </location>
</feature>
<proteinExistence type="predicted"/>
<evidence type="ECO:0000256" key="1">
    <source>
        <dbReference type="SAM" id="Phobius"/>
    </source>
</evidence>
<keyword evidence="1" id="KW-0472">Membrane</keyword>
<feature type="transmembrane region" description="Helical" evidence="1">
    <location>
        <begin position="260"/>
        <end position="285"/>
    </location>
</feature>
<dbReference type="EMBL" id="NXIF01000027">
    <property type="protein sequence ID" value="PKI80820.1"/>
    <property type="molecule type" value="Genomic_DNA"/>
</dbReference>